<feature type="domain" description="AB hydrolase-1" evidence="2">
    <location>
        <begin position="27"/>
        <end position="261"/>
    </location>
</feature>
<gene>
    <name evidence="3" type="ORF">NEMBOFW57_002801</name>
</gene>
<evidence type="ECO:0000313" key="4">
    <source>
        <dbReference type="Proteomes" id="UP001197093"/>
    </source>
</evidence>
<dbReference type="AlphaFoldDB" id="A0AAD4F4Z4"/>
<dbReference type="Pfam" id="PF12697">
    <property type="entry name" value="Abhydrolase_6"/>
    <property type="match status" value="1"/>
</dbReference>
<sequence>MFSIVCHLLVFALSALTAMAAPRKPTVVIVPGSWQLPLVWDEFRAVLARANYQSYHVALPSVGGTDLPLTGLAEDVAAVQHVIGGLADHGDEIILLCHSSGGVVGSNAVEGYDVASRQAAGKKGGVSRIVYLSAFMLPKDQSLLGMLGGVPLPWMVVDGDRVTGNPDMMPEIGFNDLPADQKAYWSTQVTWTSAALFAAPSQFEPWNNGIPGAYIFQTIDNALPLDLQQGMAQQLQLGPNPRTATMNSGHCGFLSMPERLLGALKQVTGGN</sequence>
<evidence type="ECO:0000313" key="3">
    <source>
        <dbReference type="EMBL" id="KAG7292760.1"/>
    </source>
</evidence>
<feature type="chain" id="PRO_5042252524" description="AB hydrolase-1 domain-containing protein" evidence="1">
    <location>
        <begin position="21"/>
        <end position="271"/>
    </location>
</feature>
<dbReference type="InterPro" id="IPR000073">
    <property type="entry name" value="AB_hydrolase_1"/>
</dbReference>
<reference evidence="3" key="1">
    <citation type="submission" date="2023-02" db="EMBL/GenBank/DDBJ databases">
        <authorList>
            <person name="Palmer J.M."/>
        </authorList>
    </citation>
    <scope>NUCLEOTIDE SEQUENCE</scope>
    <source>
        <strain evidence="3">FW57</strain>
    </source>
</reference>
<dbReference type="PANTHER" id="PTHR37017:SF13">
    <property type="entry name" value="AB HYDROLASE-1 DOMAIN-CONTAINING PROTEIN"/>
    <property type="match status" value="1"/>
</dbReference>
<feature type="signal peptide" evidence="1">
    <location>
        <begin position="1"/>
        <end position="20"/>
    </location>
</feature>
<dbReference type="InterPro" id="IPR029058">
    <property type="entry name" value="AB_hydrolase_fold"/>
</dbReference>
<keyword evidence="4" id="KW-1185">Reference proteome</keyword>
<keyword evidence="1" id="KW-0732">Signal</keyword>
<organism evidence="3 4">
    <name type="scientific">Staphylotrichum longicolle</name>
    <dbReference type="NCBI Taxonomy" id="669026"/>
    <lineage>
        <taxon>Eukaryota</taxon>
        <taxon>Fungi</taxon>
        <taxon>Dikarya</taxon>
        <taxon>Ascomycota</taxon>
        <taxon>Pezizomycotina</taxon>
        <taxon>Sordariomycetes</taxon>
        <taxon>Sordariomycetidae</taxon>
        <taxon>Sordariales</taxon>
        <taxon>Chaetomiaceae</taxon>
        <taxon>Staphylotrichum</taxon>
    </lineage>
</organism>
<proteinExistence type="predicted"/>
<dbReference type="SUPFAM" id="SSF53474">
    <property type="entry name" value="alpha/beta-Hydrolases"/>
    <property type="match status" value="1"/>
</dbReference>
<dbReference type="InterPro" id="IPR052897">
    <property type="entry name" value="Sec-Metab_Biosynth_Hydrolase"/>
</dbReference>
<dbReference type="PANTHER" id="PTHR37017">
    <property type="entry name" value="AB HYDROLASE-1 DOMAIN-CONTAINING PROTEIN-RELATED"/>
    <property type="match status" value="1"/>
</dbReference>
<evidence type="ECO:0000256" key="1">
    <source>
        <dbReference type="SAM" id="SignalP"/>
    </source>
</evidence>
<dbReference type="Proteomes" id="UP001197093">
    <property type="component" value="Unassembled WGS sequence"/>
</dbReference>
<comment type="caution">
    <text evidence="3">The sequence shown here is derived from an EMBL/GenBank/DDBJ whole genome shotgun (WGS) entry which is preliminary data.</text>
</comment>
<evidence type="ECO:0000259" key="2">
    <source>
        <dbReference type="Pfam" id="PF12697"/>
    </source>
</evidence>
<dbReference type="EMBL" id="JAHCVI010000001">
    <property type="protein sequence ID" value="KAG7292760.1"/>
    <property type="molecule type" value="Genomic_DNA"/>
</dbReference>
<protein>
    <recommendedName>
        <fullName evidence="2">AB hydrolase-1 domain-containing protein</fullName>
    </recommendedName>
</protein>
<name>A0AAD4F4Z4_9PEZI</name>
<dbReference type="Gene3D" id="3.40.50.1820">
    <property type="entry name" value="alpha/beta hydrolase"/>
    <property type="match status" value="1"/>
</dbReference>
<accession>A0AAD4F4Z4</accession>